<dbReference type="EMBL" id="BBML01000001">
    <property type="protein sequence ID" value="GAK96165.1"/>
    <property type="molecule type" value="Genomic_DNA"/>
</dbReference>
<dbReference type="RefSeq" id="WP_042277178.1">
    <property type="nucleotide sequence ID" value="NZ_BBML01000001.1"/>
</dbReference>
<proteinExistence type="predicted"/>
<name>A0A090PZH0_9FLAO</name>
<sequence length="259" mass="29142">MKNNKKTIGILGAGWLGKELAFQLKALDFTCRATVRQPDDVAILEQTGIKSYIIDIKEDKIFGDLKTFLKGLNTLVVAIPPGLRKNPDSDFAYKVRMIAKFALVYKIPEFIFVSSTSVFQDTFPITTYSENNIPNSQSNTGKKIIAAEEELRNWYPNATILRPCGLIGDDRHPINHLKGKTDLKNPDMPVNLVNRNHVINLIIGLINETIKTKVLHAVSEPHTSRKDYYQDAARQRNLAPPEFLDSSKQEGKIITSIYS</sequence>
<evidence type="ECO:0000259" key="1">
    <source>
        <dbReference type="Pfam" id="PF13460"/>
    </source>
</evidence>
<dbReference type="eggNOG" id="COG0451">
    <property type="taxonomic scope" value="Bacteria"/>
</dbReference>
<dbReference type="STRING" id="319236.BST91_10150"/>
<evidence type="ECO:0000313" key="3">
    <source>
        <dbReference type="Proteomes" id="UP000029221"/>
    </source>
</evidence>
<dbReference type="Pfam" id="PF13460">
    <property type="entry name" value="NAD_binding_10"/>
    <property type="match status" value="1"/>
</dbReference>
<keyword evidence="3" id="KW-1185">Reference proteome</keyword>
<protein>
    <submittedName>
        <fullName evidence="2">Protein YeeZ</fullName>
    </submittedName>
</protein>
<dbReference type="AlphaFoldDB" id="A0A090PZH0"/>
<accession>A0A090PZH0</accession>
<gene>
    <name evidence="2" type="ORF">JCM19294_2947</name>
</gene>
<reference evidence="2" key="1">
    <citation type="journal article" date="2014" name="Genome Announc.">
        <title>Draft Genome Sequences of Marine Flavobacterium Nonlabens Strains NR17, NR24, NR27, NR32, NR33, and Ara13.</title>
        <authorList>
            <person name="Nakanishi M."/>
            <person name="Meirelles P."/>
            <person name="Suzuki R."/>
            <person name="Takatani N."/>
            <person name="Mino S."/>
            <person name="Suda W."/>
            <person name="Oshima K."/>
            <person name="Hattori M."/>
            <person name="Ohkuma M."/>
            <person name="Hosokawa M."/>
            <person name="Miyashita K."/>
            <person name="Thompson F.L."/>
            <person name="Niwa A."/>
            <person name="Sawabe T."/>
            <person name="Sawabe T."/>
        </authorList>
    </citation>
    <scope>NUCLEOTIDE SEQUENCE [LARGE SCALE GENOMIC DNA]</scope>
    <source>
        <strain evidence="2">JCM 19294</strain>
    </source>
</reference>
<evidence type="ECO:0000313" key="2">
    <source>
        <dbReference type="EMBL" id="GAK96165.1"/>
    </source>
</evidence>
<dbReference type="InterPro" id="IPR036291">
    <property type="entry name" value="NAD(P)-bd_dom_sf"/>
</dbReference>
<feature type="domain" description="NAD(P)-binding" evidence="1">
    <location>
        <begin position="13"/>
        <end position="188"/>
    </location>
</feature>
<comment type="caution">
    <text evidence="2">The sequence shown here is derived from an EMBL/GenBank/DDBJ whole genome shotgun (WGS) entry which is preliminary data.</text>
</comment>
<organism evidence="2 3">
    <name type="scientific">Nonlabens tegetincola</name>
    <dbReference type="NCBI Taxonomy" id="323273"/>
    <lineage>
        <taxon>Bacteria</taxon>
        <taxon>Pseudomonadati</taxon>
        <taxon>Bacteroidota</taxon>
        <taxon>Flavobacteriia</taxon>
        <taxon>Flavobacteriales</taxon>
        <taxon>Flavobacteriaceae</taxon>
        <taxon>Nonlabens</taxon>
    </lineage>
</organism>
<dbReference type="InterPro" id="IPR016040">
    <property type="entry name" value="NAD(P)-bd_dom"/>
</dbReference>
<dbReference type="Gene3D" id="3.40.50.720">
    <property type="entry name" value="NAD(P)-binding Rossmann-like Domain"/>
    <property type="match status" value="1"/>
</dbReference>
<dbReference type="SUPFAM" id="SSF51735">
    <property type="entry name" value="NAD(P)-binding Rossmann-fold domains"/>
    <property type="match status" value="1"/>
</dbReference>
<dbReference type="Proteomes" id="UP000029221">
    <property type="component" value="Unassembled WGS sequence"/>
</dbReference>